<feature type="transmembrane region" description="Helical" evidence="7">
    <location>
        <begin position="484"/>
        <end position="509"/>
    </location>
</feature>
<dbReference type="Proteomes" id="UP001144297">
    <property type="component" value="Unassembled WGS sequence"/>
</dbReference>
<dbReference type="EMBL" id="BSDX01000001">
    <property type="protein sequence ID" value="GLI52687.1"/>
    <property type="molecule type" value="Genomic_DNA"/>
</dbReference>
<organism evidence="9 10">
    <name type="scientific">Thermodesulfovibrio yellowstonii</name>
    <dbReference type="NCBI Taxonomy" id="28262"/>
    <lineage>
        <taxon>Bacteria</taxon>
        <taxon>Pseudomonadati</taxon>
        <taxon>Nitrospirota</taxon>
        <taxon>Thermodesulfovibrionia</taxon>
        <taxon>Thermodesulfovibrionales</taxon>
        <taxon>Thermodesulfovibrionaceae</taxon>
        <taxon>Thermodesulfovibrio</taxon>
    </lineage>
</organism>
<feature type="transmembrane region" description="Helical" evidence="7">
    <location>
        <begin position="549"/>
        <end position="568"/>
    </location>
</feature>
<comment type="similarity">
    <text evidence="2">Belongs to the peptide transporter carbon starvation (CstA) (TC 2.A.114) family.</text>
</comment>
<comment type="caution">
    <text evidence="9">The sequence shown here is derived from an EMBL/GenBank/DDBJ whole genome shotgun (WGS) entry which is preliminary data.</text>
</comment>
<gene>
    <name evidence="9" type="ORF">TISLANDTSLP1_03800</name>
</gene>
<feature type="domain" description="CstA N-terminal" evidence="8">
    <location>
        <begin position="390"/>
        <end position="532"/>
    </location>
</feature>
<keyword evidence="4 7" id="KW-0812">Transmembrane</keyword>
<accession>A0A9W6GF36</accession>
<keyword evidence="10" id="KW-1185">Reference proteome</keyword>
<keyword evidence="5 7" id="KW-1133">Transmembrane helix</keyword>
<feature type="transmembrane region" description="Helical" evidence="7">
    <location>
        <begin position="245"/>
        <end position="266"/>
    </location>
</feature>
<evidence type="ECO:0000256" key="5">
    <source>
        <dbReference type="ARBA" id="ARBA00022989"/>
    </source>
</evidence>
<keyword evidence="3" id="KW-1003">Cell membrane</keyword>
<evidence type="ECO:0000259" key="8">
    <source>
        <dbReference type="Pfam" id="PF02554"/>
    </source>
</evidence>
<evidence type="ECO:0000256" key="7">
    <source>
        <dbReference type="SAM" id="Phobius"/>
    </source>
</evidence>
<feature type="transmembrane region" description="Helical" evidence="7">
    <location>
        <begin position="353"/>
        <end position="381"/>
    </location>
</feature>
<reference evidence="9" key="1">
    <citation type="submission" date="2022-12" db="EMBL/GenBank/DDBJ databases">
        <title>Reference genome sequencing for broad-spectrum identification of bacterial and archaeal isolates by mass spectrometry.</title>
        <authorList>
            <person name="Sekiguchi Y."/>
            <person name="Tourlousse D.M."/>
        </authorList>
    </citation>
    <scope>NUCLEOTIDE SEQUENCE</scope>
    <source>
        <strain evidence="9">TSL-P1</strain>
    </source>
</reference>
<feature type="domain" description="CstA N-terminal" evidence="8">
    <location>
        <begin position="2"/>
        <end position="373"/>
    </location>
</feature>
<proteinExistence type="inferred from homology"/>
<evidence type="ECO:0000256" key="3">
    <source>
        <dbReference type="ARBA" id="ARBA00022475"/>
    </source>
</evidence>
<feature type="transmembrane region" description="Helical" evidence="7">
    <location>
        <begin position="415"/>
        <end position="437"/>
    </location>
</feature>
<evidence type="ECO:0000256" key="2">
    <source>
        <dbReference type="ARBA" id="ARBA00007755"/>
    </source>
</evidence>
<keyword evidence="6 7" id="KW-0472">Membrane</keyword>
<dbReference type="PANTHER" id="PTHR30252">
    <property type="entry name" value="INNER MEMBRANE PEPTIDE TRANSPORTER"/>
    <property type="match status" value="1"/>
</dbReference>
<dbReference type="InterPro" id="IPR003706">
    <property type="entry name" value="CstA_N"/>
</dbReference>
<protein>
    <submittedName>
        <fullName evidence="9">Carbon starvation protein A</fullName>
    </submittedName>
</protein>
<evidence type="ECO:0000313" key="10">
    <source>
        <dbReference type="Proteomes" id="UP001144297"/>
    </source>
</evidence>
<name>A0A9W6GF36_9BACT</name>
<feature type="transmembrane region" description="Helical" evidence="7">
    <location>
        <begin position="458"/>
        <end position="478"/>
    </location>
</feature>
<dbReference type="Pfam" id="PF02554">
    <property type="entry name" value="CstA"/>
    <property type="match status" value="2"/>
</dbReference>
<feature type="transmembrane region" description="Helical" evidence="7">
    <location>
        <begin position="516"/>
        <end position="537"/>
    </location>
</feature>
<evidence type="ECO:0000256" key="6">
    <source>
        <dbReference type="ARBA" id="ARBA00023136"/>
    </source>
</evidence>
<feature type="transmembrane region" description="Helical" evidence="7">
    <location>
        <begin position="85"/>
        <end position="105"/>
    </location>
</feature>
<sequence>MNTLLVVVISIFIFWFAFRFYARYIAEVFNEDDSHPTPAKTINDGIDYVPSKTLVVFSHHFSSIAGAGPIVGPTVALLYGFYPTWLWILLGAIFIGAVHDTASIFTSLREKGSSIVEIAKKTMGKWGFTLFIIFVFFMLLLVCAAFLDLTCVALTSMVKLKLLGLPESQTLFRTVNDPKTGESMAVVGGIASTSVIIITAFAPLMGYLLYRRNMKVFYAVMLSLIVIALSVIIGFALPVRFSRETWMVLVSIYCFIASAIPVWVVLQPRDFINSFFLYGGIIALIFAAIVGGLKGIEVTTPAINISEGAAKLGPVWPILFITVACGAISGFHTLVGTGTTVKQLSRESDARRIGYGAMLIESILSVGVIVALGAGLAYVAYKDIVFPQTGKSNPVLAFALGSGLFMEKALGIPSYVGIIFGILMIEGFVITTLDTAVRLGRLILQEFWRTLFKKPPRVIFSRFFNSTIMIVSMFLLAYKNGFAIVWPVFGSANQLMAALALIALSLWLTMMQKKRLFTILPALFMLATTIYSLGFLLTKKFIPSGNFPLIGITIILFLLAWFVFGIAVRKFIEYAKNKEVTVKA</sequence>
<dbReference type="GO" id="GO:0005886">
    <property type="term" value="C:plasma membrane"/>
    <property type="evidence" value="ECO:0007669"/>
    <property type="project" value="UniProtKB-SubCell"/>
</dbReference>
<feature type="transmembrane region" description="Helical" evidence="7">
    <location>
        <begin position="316"/>
        <end position="341"/>
    </location>
</feature>
<feature type="transmembrane region" description="Helical" evidence="7">
    <location>
        <begin position="126"/>
        <end position="147"/>
    </location>
</feature>
<dbReference type="GO" id="GO:0009267">
    <property type="term" value="P:cellular response to starvation"/>
    <property type="evidence" value="ECO:0007669"/>
    <property type="project" value="InterPro"/>
</dbReference>
<feature type="transmembrane region" description="Helical" evidence="7">
    <location>
        <begin position="275"/>
        <end position="296"/>
    </location>
</feature>
<evidence type="ECO:0000256" key="1">
    <source>
        <dbReference type="ARBA" id="ARBA00004651"/>
    </source>
</evidence>
<dbReference type="AlphaFoldDB" id="A0A9W6GF36"/>
<evidence type="ECO:0000313" key="9">
    <source>
        <dbReference type="EMBL" id="GLI52687.1"/>
    </source>
</evidence>
<feature type="transmembrane region" description="Helical" evidence="7">
    <location>
        <begin position="184"/>
        <end position="209"/>
    </location>
</feature>
<feature type="transmembrane region" description="Helical" evidence="7">
    <location>
        <begin position="216"/>
        <end position="239"/>
    </location>
</feature>
<dbReference type="InterPro" id="IPR051605">
    <property type="entry name" value="CstA"/>
</dbReference>
<dbReference type="PANTHER" id="PTHR30252:SF0">
    <property type="entry name" value="PEPTIDE TRANSPORTER CSTA"/>
    <property type="match status" value="1"/>
</dbReference>
<comment type="subcellular location">
    <subcellularLocation>
        <location evidence="1">Cell membrane</location>
        <topology evidence="1">Multi-pass membrane protein</topology>
    </subcellularLocation>
</comment>
<evidence type="ECO:0000256" key="4">
    <source>
        <dbReference type="ARBA" id="ARBA00022692"/>
    </source>
</evidence>